<evidence type="ECO:0000313" key="2">
    <source>
        <dbReference type="Proteomes" id="UP000199520"/>
    </source>
</evidence>
<proteinExistence type="predicted"/>
<sequence length="40" mass="4373">MQDHLCCVVLFAASIVAIGTVIAYFNSKLSFVRGNTKKNI</sequence>
<dbReference type="RefSeq" id="WP_281246730.1">
    <property type="nucleotide sequence ID" value="NZ_FOTS01000003.1"/>
</dbReference>
<evidence type="ECO:0000313" key="1">
    <source>
        <dbReference type="EMBL" id="SFL38296.1"/>
    </source>
</evidence>
<reference evidence="2" key="1">
    <citation type="submission" date="2016-10" db="EMBL/GenBank/DDBJ databases">
        <authorList>
            <person name="Varghese N."/>
            <person name="Submissions S."/>
        </authorList>
    </citation>
    <scope>NUCLEOTIDE SEQUENCE [LARGE SCALE GENOMIC DNA]</scope>
    <source>
        <strain evidence="2">DSM 13327</strain>
    </source>
</reference>
<dbReference type="Proteomes" id="UP000199520">
    <property type="component" value="Unassembled WGS sequence"/>
</dbReference>
<dbReference type="EMBL" id="FOTS01000003">
    <property type="protein sequence ID" value="SFL38296.1"/>
    <property type="molecule type" value="Genomic_DNA"/>
</dbReference>
<name>A0A1I4HA27_9FIRM</name>
<organism evidence="1 2">
    <name type="scientific">Pelosinus propionicus DSM 13327</name>
    <dbReference type="NCBI Taxonomy" id="1123291"/>
    <lineage>
        <taxon>Bacteria</taxon>
        <taxon>Bacillati</taxon>
        <taxon>Bacillota</taxon>
        <taxon>Negativicutes</taxon>
        <taxon>Selenomonadales</taxon>
        <taxon>Sporomusaceae</taxon>
        <taxon>Pelosinus</taxon>
    </lineage>
</organism>
<gene>
    <name evidence="1" type="ORF">SAMN04490355_100321</name>
</gene>
<accession>A0A1I4HA27</accession>
<keyword evidence="2" id="KW-1185">Reference proteome</keyword>
<dbReference type="AlphaFoldDB" id="A0A1I4HA27"/>
<protein>
    <submittedName>
        <fullName evidence="1">Uncharacterized protein</fullName>
    </submittedName>
</protein>